<dbReference type="GO" id="GO:0003700">
    <property type="term" value="F:DNA-binding transcription factor activity"/>
    <property type="evidence" value="ECO:0007669"/>
    <property type="project" value="InterPro"/>
</dbReference>
<protein>
    <submittedName>
        <fullName evidence="7">Transcriptional regulator PtsJ</fullName>
    </submittedName>
</protein>
<proteinExistence type="inferred from homology"/>
<evidence type="ECO:0000313" key="8">
    <source>
        <dbReference type="Proteomes" id="UP000308430"/>
    </source>
</evidence>
<evidence type="ECO:0000256" key="4">
    <source>
        <dbReference type="ARBA" id="ARBA00023125"/>
    </source>
</evidence>
<dbReference type="RefSeq" id="WP_136347777.1">
    <property type="nucleotide sequence ID" value="NZ_SSOC01000003.1"/>
</dbReference>
<dbReference type="Gene3D" id="3.40.640.10">
    <property type="entry name" value="Type I PLP-dependent aspartate aminotransferase-like (Major domain)"/>
    <property type="match status" value="1"/>
</dbReference>
<dbReference type="CDD" id="cd00609">
    <property type="entry name" value="AAT_like"/>
    <property type="match status" value="1"/>
</dbReference>
<evidence type="ECO:0000313" key="7">
    <source>
        <dbReference type="EMBL" id="THF65571.1"/>
    </source>
</evidence>
<dbReference type="InterPro" id="IPR015421">
    <property type="entry name" value="PyrdxlP-dep_Trfase_major"/>
</dbReference>
<organism evidence="7 8">
    <name type="scientific">Pseudothauera nasutitermitis</name>
    <dbReference type="NCBI Taxonomy" id="2565930"/>
    <lineage>
        <taxon>Bacteria</taxon>
        <taxon>Pseudomonadati</taxon>
        <taxon>Pseudomonadota</taxon>
        <taxon>Betaproteobacteria</taxon>
        <taxon>Rhodocyclales</taxon>
        <taxon>Zoogloeaceae</taxon>
        <taxon>Pseudothauera</taxon>
    </lineage>
</organism>
<dbReference type="NCBIfam" id="NF012025">
    <property type="entry name" value="PRK15481.1"/>
    <property type="match status" value="1"/>
</dbReference>
<dbReference type="InterPro" id="IPR036390">
    <property type="entry name" value="WH_DNA-bd_sf"/>
</dbReference>
<dbReference type="Pfam" id="PF00155">
    <property type="entry name" value="Aminotran_1_2"/>
    <property type="match status" value="1"/>
</dbReference>
<dbReference type="CDD" id="cd07377">
    <property type="entry name" value="WHTH_GntR"/>
    <property type="match status" value="1"/>
</dbReference>
<accession>A0A4S4AZJ4</accession>
<dbReference type="Pfam" id="PF00392">
    <property type="entry name" value="GntR"/>
    <property type="match status" value="1"/>
</dbReference>
<dbReference type="GO" id="GO:0003677">
    <property type="term" value="F:DNA binding"/>
    <property type="evidence" value="ECO:0007669"/>
    <property type="project" value="UniProtKB-KW"/>
</dbReference>
<gene>
    <name evidence="7" type="primary">ptsJ</name>
    <name evidence="7" type="ORF">E6C76_08300</name>
</gene>
<dbReference type="PANTHER" id="PTHR46577:SF1">
    <property type="entry name" value="HTH-TYPE TRANSCRIPTIONAL REGULATORY PROTEIN GABR"/>
    <property type="match status" value="1"/>
</dbReference>
<evidence type="ECO:0000256" key="2">
    <source>
        <dbReference type="ARBA" id="ARBA00022898"/>
    </source>
</evidence>
<name>A0A4S4AZJ4_9RHOO</name>
<dbReference type="SUPFAM" id="SSF46785">
    <property type="entry name" value="Winged helix' DNA-binding domain"/>
    <property type="match status" value="1"/>
</dbReference>
<dbReference type="InterPro" id="IPR036388">
    <property type="entry name" value="WH-like_DNA-bd_sf"/>
</dbReference>
<evidence type="ECO:0000259" key="6">
    <source>
        <dbReference type="PROSITE" id="PS50949"/>
    </source>
</evidence>
<reference evidence="7 8" key="1">
    <citation type="submission" date="2019-04" db="EMBL/GenBank/DDBJ databases">
        <title>Azoarcus nasutitermitis sp. nov. isolated from termite nest.</title>
        <authorList>
            <person name="Lin S.-Y."/>
            <person name="Hameed A."/>
            <person name="Hsu Y.-H."/>
            <person name="Young C.-C."/>
        </authorList>
    </citation>
    <scope>NUCLEOTIDE SEQUENCE [LARGE SCALE GENOMIC DNA]</scope>
    <source>
        <strain evidence="7 8">CC-YHH838</strain>
    </source>
</reference>
<dbReference type="InterPro" id="IPR004839">
    <property type="entry name" value="Aminotransferase_I/II_large"/>
</dbReference>
<dbReference type="Gene3D" id="1.10.10.10">
    <property type="entry name" value="Winged helix-like DNA-binding domain superfamily/Winged helix DNA-binding domain"/>
    <property type="match status" value="1"/>
</dbReference>
<sequence>MKITGRTSIEISDCVRALVQRGELRPGDALPPVRELAEALDVNRNTVAAAYQRLVQAGVAITQGRLGTAISRPPSAGEQEGLSSGTALIDLADGNPNPRWLPDPAALLATRRPKAFLYGEDTILPELCALGEDWFKADCPPARTLELTHGAVDAIERLAAAHLVPGDKVAVEDPCFLGTISALRLAGLRTLGVEIDEAGMRPDALEAALQAGARAVLLTPRVHNPTGCSLTRRRADALKRVLAASPGVLVIVDDHFALLAETPYHSVIPAAAQRWALVRSVSKGFGPDLRVALVACDPDTGERLRTRLAPGMTWVSHILQAIVAAGLESDDVRRQMDEARDDYARRRAMLRAALLAHGIDAPAGGGFNLWIPLPKDARDVGYALAKRGWLVRLGSAFDVQGESRALRVTVSRLEEDLARRFARDLQSCLE</sequence>
<dbReference type="PROSITE" id="PS50949">
    <property type="entry name" value="HTH_GNTR"/>
    <property type="match status" value="1"/>
</dbReference>
<evidence type="ECO:0000256" key="5">
    <source>
        <dbReference type="ARBA" id="ARBA00023163"/>
    </source>
</evidence>
<feature type="domain" description="HTH gntR-type" evidence="6">
    <location>
        <begin position="5"/>
        <end position="73"/>
    </location>
</feature>
<dbReference type="PANTHER" id="PTHR46577">
    <property type="entry name" value="HTH-TYPE TRANSCRIPTIONAL REGULATORY PROTEIN GABR"/>
    <property type="match status" value="1"/>
</dbReference>
<dbReference type="AlphaFoldDB" id="A0A4S4AZJ4"/>
<keyword evidence="4" id="KW-0238">DNA-binding</keyword>
<dbReference type="Proteomes" id="UP000308430">
    <property type="component" value="Unassembled WGS sequence"/>
</dbReference>
<keyword evidence="2" id="KW-0663">Pyridoxal phosphate</keyword>
<evidence type="ECO:0000256" key="1">
    <source>
        <dbReference type="ARBA" id="ARBA00005384"/>
    </source>
</evidence>
<comment type="similarity">
    <text evidence="1">In the C-terminal section; belongs to the class-I pyridoxal-phosphate-dependent aminotransferase family.</text>
</comment>
<dbReference type="InterPro" id="IPR015424">
    <property type="entry name" value="PyrdxlP-dep_Trfase"/>
</dbReference>
<dbReference type="GO" id="GO:0030170">
    <property type="term" value="F:pyridoxal phosphate binding"/>
    <property type="evidence" value="ECO:0007669"/>
    <property type="project" value="InterPro"/>
</dbReference>
<dbReference type="SUPFAM" id="SSF53383">
    <property type="entry name" value="PLP-dependent transferases"/>
    <property type="match status" value="1"/>
</dbReference>
<comment type="caution">
    <text evidence="7">The sequence shown here is derived from an EMBL/GenBank/DDBJ whole genome shotgun (WGS) entry which is preliminary data.</text>
</comment>
<dbReference type="EMBL" id="SSOC01000003">
    <property type="protein sequence ID" value="THF65571.1"/>
    <property type="molecule type" value="Genomic_DNA"/>
</dbReference>
<dbReference type="OrthoDB" id="5450856at2"/>
<keyword evidence="5" id="KW-0804">Transcription</keyword>
<evidence type="ECO:0000256" key="3">
    <source>
        <dbReference type="ARBA" id="ARBA00023015"/>
    </source>
</evidence>
<keyword evidence="3" id="KW-0805">Transcription regulation</keyword>
<dbReference type="SMART" id="SM00345">
    <property type="entry name" value="HTH_GNTR"/>
    <property type="match status" value="1"/>
</dbReference>
<dbReference type="InterPro" id="IPR051446">
    <property type="entry name" value="HTH_trans_reg/aminotransferase"/>
</dbReference>
<keyword evidence="8" id="KW-1185">Reference proteome</keyword>
<dbReference type="InterPro" id="IPR000524">
    <property type="entry name" value="Tscrpt_reg_HTH_GntR"/>
</dbReference>